<accession>A0ABR0JUB3</accession>
<gene>
    <name evidence="1" type="ORF">LTR24_010289</name>
</gene>
<organism evidence="1 2">
    <name type="scientific">Lithohypha guttulata</name>
    <dbReference type="NCBI Taxonomy" id="1690604"/>
    <lineage>
        <taxon>Eukaryota</taxon>
        <taxon>Fungi</taxon>
        <taxon>Dikarya</taxon>
        <taxon>Ascomycota</taxon>
        <taxon>Pezizomycotina</taxon>
        <taxon>Eurotiomycetes</taxon>
        <taxon>Chaetothyriomycetidae</taxon>
        <taxon>Chaetothyriales</taxon>
        <taxon>Trichomeriaceae</taxon>
        <taxon>Lithohypha</taxon>
    </lineage>
</organism>
<keyword evidence="2" id="KW-1185">Reference proteome</keyword>
<evidence type="ECO:0000313" key="2">
    <source>
        <dbReference type="Proteomes" id="UP001345013"/>
    </source>
</evidence>
<reference evidence="1 2" key="1">
    <citation type="submission" date="2023-08" db="EMBL/GenBank/DDBJ databases">
        <title>Black Yeasts Isolated from many extreme environments.</title>
        <authorList>
            <person name="Coleine C."/>
            <person name="Stajich J.E."/>
            <person name="Selbmann L."/>
        </authorList>
    </citation>
    <scope>NUCLEOTIDE SEQUENCE [LARGE SCALE GENOMIC DNA]</scope>
    <source>
        <strain evidence="1 2">CCFEE 5885</strain>
    </source>
</reference>
<name>A0ABR0JUB3_9EURO</name>
<sequence>MSMIANVEDDESPMYADKYLQVLIKEMDDPFAHWDENLLAAVIILRLQEKLSHDDDRRCHLFGARRILDSVSAFAADGGLREAASWLSTRQHIYVSLTEQQPLDINLVSTPASVPGAAATPKAALGVTTASSTACCTASTALQAVALQYCKQYCSVESLAPSSSGIAP</sequence>
<evidence type="ECO:0000313" key="1">
    <source>
        <dbReference type="EMBL" id="KAK5073384.1"/>
    </source>
</evidence>
<comment type="caution">
    <text evidence="1">The sequence shown here is derived from an EMBL/GenBank/DDBJ whole genome shotgun (WGS) entry which is preliminary data.</text>
</comment>
<dbReference type="Proteomes" id="UP001345013">
    <property type="component" value="Unassembled WGS sequence"/>
</dbReference>
<protein>
    <submittedName>
        <fullName evidence="1">Uncharacterized protein</fullName>
    </submittedName>
</protein>
<proteinExistence type="predicted"/>
<dbReference type="EMBL" id="JAVRRG010000300">
    <property type="protein sequence ID" value="KAK5073384.1"/>
    <property type="molecule type" value="Genomic_DNA"/>
</dbReference>